<reference evidence="2 3" key="1">
    <citation type="journal article" date="2016" name="Mol. Biol. Evol.">
        <title>Genome-Wide Survey of Gut Fungi (Harpellales) Reveals the First Horizontally Transferred Ubiquitin Gene from a Mosquito Host.</title>
        <authorList>
            <person name="Wang Y."/>
            <person name="White M.M."/>
            <person name="Kvist S."/>
            <person name="Moncalvo J.M."/>
        </authorList>
    </citation>
    <scope>NUCLEOTIDE SEQUENCE [LARGE SCALE GENOMIC DNA]</scope>
    <source>
        <strain evidence="2 3">ALG-7-W6</strain>
    </source>
</reference>
<sequence>MSEKELKYMVLSETDSLHQLNWYKYSLLNCCCVAKGEATSSTISLVHTSPSPSREFRSDIAPLLRLSTYRPFLPVLTTLSVCTALTVGIIGEKLTGGLGPEPNKSPSKEDTRSSINSSPAKYTDESKSLINSKASIEIDTDASLSLS</sequence>
<feature type="region of interest" description="Disordered" evidence="1">
    <location>
        <begin position="93"/>
        <end position="127"/>
    </location>
</feature>
<evidence type="ECO:0000313" key="2">
    <source>
        <dbReference type="EMBL" id="OLY82422.1"/>
    </source>
</evidence>
<protein>
    <submittedName>
        <fullName evidence="2">Uncharacterized protein</fullName>
    </submittedName>
</protein>
<gene>
    <name evidence="2" type="ORF">AYI68_g3466</name>
</gene>
<evidence type="ECO:0000313" key="3">
    <source>
        <dbReference type="Proteomes" id="UP000187455"/>
    </source>
</evidence>
<organism evidence="2 3">
    <name type="scientific">Smittium mucronatum</name>
    <dbReference type="NCBI Taxonomy" id="133383"/>
    <lineage>
        <taxon>Eukaryota</taxon>
        <taxon>Fungi</taxon>
        <taxon>Fungi incertae sedis</taxon>
        <taxon>Zoopagomycota</taxon>
        <taxon>Kickxellomycotina</taxon>
        <taxon>Harpellomycetes</taxon>
        <taxon>Harpellales</taxon>
        <taxon>Legeriomycetaceae</taxon>
        <taxon>Smittium</taxon>
    </lineage>
</organism>
<proteinExistence type="predicted"/>
<keyword evidence="3" id="KW-1185">Reference proteome</keyword>
<dbReference type="EMBL" id="LSSL01001553">
    <property type="protein sequence ID" value="OLY82422.1"/>
    <property type="molecule type" value="Genomic_DNA"/>
</dbReference>
<comment type="caution">
    <text evidence="2">The sequence shown here is derived from an EMBL/GenBank/DDBJ whole genome shotgun (WGS) entry which is preliminary data.</text>
</comment>
<accession>A0A1R0GZU7</accession>
<dbReference type="Proteomes" id="UP000187455">
    <property type="component" value="Unassembled WGS sequence"/>
</dbReference>
<name>A0A1R0GZU7_9FUNG</name>
<evidence type="ECO:0000256" key="1">
    <source>
        <dbReference type="SAM" id="MobiDB-lite"/>
    </source>
</evidence>
<dbReference type="AlphaFoldDB" id="A0A1R0GZU7"/>